<protein>
    <submittedName>
        <fullName evidence="3">DNA-binding SARP family transcriptional activator</fullName>
    </submittedName>
</protein>
<dbReference type="Gene3D" id="3.40.50.300">
    <property type="entry name" value="P-loop containing nucleotide triphosphate hydrolases"/>
    <property type="match status" value="1"/>
</dbReference>
<gene>
    <name evidence="3" type="ORF">HNR42_000287</name>
</gene>
<dbReference type="GO" id="GO:0003677">
    <property type="term" value="F:DNA binding"/>
    <property type="evidence" value="ECO:0007669"/>
    <property type="project" value="UniProtKB-KW"/>
</dbReference>
<evidence type="ECO:0000313" key="4">
    <source>
        <dbReference type="Proteomes" id="UP000569951"/>
    </source>
</evidence>
<comment type="caution">
    <text evidence="3">The sequence shown here is derived from an EMBL/GenBank/DDBJ whole genome shotgun (WGS) entry which is preliminary data.</text>
</comment>
<dbReference type="PANTHER" id="PTHR35807">
    <property type="entry name" value="TRANSCRIPTIONAL REGULATOR REDD-RELATED"/>
    <property type="match status" value="1"/>
</dbReference>
<evidence type="ECO:0000256" key="1">
    <source>
        <dbReference type="SAM" id="MobiDB-lite"/>
    </source>
</evidence>
<evidence type="ECO:0000313" key="3">
    <source>
        <dbReference type="EMBL" id="MBB6096875.1"/>
    </source>
</evidence>
<dbReference type="SUPFAM" id="SSF48452">
    <property type="entry name" value="TPR-like"/>
    <property type="match status" value="1"/>
</dbReference>
<dbReference type="InterPro" id="IPR051677">
    <property type="entry name" value="AfsR-DnrI-RedD_regulator"/>
</dbReference>
<dbReference type="Pfam" id="PF03704">
    <property type="entry name" value="BTAD"/>
    <property type="match status" value="1"/>
</dbReference>
<dbReference type="InterPro" id="IPR027417">
    <property type="entry name" value="P-loop_NTPase"/>
</dbReference>
<dbReference type="InterPro" id="IPR005158">
    <property type="entry name" value="BTAD"/>
</dbReference>
<feature type="region of interest" description="Disordered" evidence="1">
    <location>
        <begin position="95"/>
        <end position="115"/>
    </location>
</feature>
<dbReference type="SUPFAM" id="SSF52540">
    <property type="entry name" value="P-loop containing nucleoside triphosphate hydrolases"/>
    <property type="match status" value="1"/>
</dbReference>
<accession>A0A841HYL8</accession>
<dbReference type="Gene3D" id="1.25.40.10">
    <property type="entry name" value="Tetratricopeptide repeat domain"/>
    <property type="match status" value="1"/>
</dbReference>
<dbReference type="Proteomes" id="UP000569951">
    <property type="component" value="Unassembled WGS sequence"/>
</dbReference>
<organism evidence="3 4">
    <name type="scientific">Deinobacterium chartae</name>
    <dbReference type="NCBI Taxonomy" id="521158"/>
    <lineage>
        <taxon>Bacteria</taxon>
        <taxon>Thermotogati</taxon>
        <taxon>Deinococcota</taxon>
        <taxon>Deinococci</taxon>
        <taxon>Deinococcales</taxon>
        <taxon>Deinococcaceae</taxon>
        <taxon>Deinobacterium</taxon>
    </lineage>
</organism>
<dbReference type="Pfam" id="PF13191">
    <property type="entry name" value="AAA_16"/>
    <property type="match status" value="1"/>
</dbReference>
<dbReference type="EMBL" id="JACHHG010000001">
    <property type="protein sequence ID" value="MBB6096875.1"/>
    <property type="molecule type" value="Genomic_DNA"/>
</dbReference>
<dbReference type="AlphaFoldDB" id="A0A841HYL8"/>
<feature type="domain" description="Bacterial transcriptional activator" evidence="2">
    <location>
        <begin position="98"/>
        <end position="227"/>
    </location>
</feature>
<dbReference type="SMART" id="SM01043">
    <property type="entry name" value="BTAD"/>
    <property type="match status" value="1"/>
</dbReference>
<keyword evidence="3" id="KW-0238">DNA-binding</keyword>
<dbReference type="InterPro" id="IPR011990">
    <property type="entry name" value="TPR-like_helical_dom_sf"/>
</dbReference>
<dbReference type="RefSeq" id="WP_183983736.1">
    <property type="nucleotide sequence ID" value="NZ_JACHHG010000001.1"/>
</dbReference>
<keyword evidence="4" id="KW-1185">Reference proteome</keyword>
<name>A0A841HYL8_9DEIO</name>
<reference evidence="3 4" key="1">
    <citation type="submission" date="2020-08" db="EMBL/GenBank/DDBJ databases">
        <title>Genomic Encyclopedia of Type Strains, Phase IV (KMG-IV): sequencing the most valuable type-strain genomes for metagenomic binning, comparative biology and taxonomic classification.</title>
        <authorList>
            <person name="Goeker M."/>
        </authorList>
    </citation>
    <scope>NUCLEOTIDE SEQUENCE [LARGE SCALE GENOMIC DNA]</scope>
    <source>
        <strain evidence="3 4">DSM 21458</strain>
    </source>
</reference>
<proteinExistence type="predicted"/>
<dbReference type="InterPro" id="IPR041664">
    <property type="entry name" value="AAA_16"/>
</dbReference>
<evidence type="ECO:0000259" key="2">
    <source>
        <dbReference type="SMART" id="SM01043"/>
    </source>
</evidence>
<sequence>MSEYWQLKALGRPHLLTPAGEPLRTERKALALLTYLILEGPTPRSRLAGLLWPDTTETVARNNLVHLLRRMRRAHGTDLVRANGRQILEVDPQLRSDLDVEPAPPEEDSSRDAPLLEHLELDDCPDLTEWLEAQRERWRQRRIAGLTERAQALEDAGELRAALTLTGRLLELAPLSEEAYRRAMRLHYLLGDRAAAQAAFLQCQELLERELGYPPMPETVALARDISRGTLPDPPPVRRTAIPVSVLRPPTLIGRQEAWERMQRAWDQGQFIIITGEPGIGKTRLITDFARSKGAALFLEARPGDATIPYSTTARHVRGIFAHAPDLPERLPAWAQQALSELLPDVYPQHARARPPQGRLVQAVQLAFQLGLEGVAACVYDDIQYADSASIEVGFQLVSNAFPLGRPGGIVPWICCYRSGELSAYTADVYERLIEAGQATQIDLAPLGPADISQLITDLEVPELALQSAQLARFTGGNPLFVLETVKDVLESGANAPQLRATPRVSQLISRRLERLSLGALHAARAAAVLQSDFRLELVAEVLGMSLLEVAAAWEELEAAQVMVGERFSHDLVFETVRMGLPETERKLLNRSAARALARAGASPARIAQHWRAGGDLEQAAAWSLQAGTWAEAAQRAREAEEHYALAARDLEGGPSQLSYQEALTLLQGARAQGRQGT</sequence>